<gene>
    <name evidence="7" type="ORF">SNOG_01979</name>
</gene>
<dbReference type="GeneID" id="5969325"/>
<evidence type="ECO:0000313" key="8">
    <source>
        <dbReference type="Proteomes" id="UP000001055"/>
    </source>
</evidence>
<evidence type="ECO:0000259" key="6">
    <source>
        <dbReference type="PROSITE" id="PS51194"/>
    </source>
</evidence>
<accession>Q0V1Y5</accession>
<dbReference type="FunCoup" id="Q0V1Y5">
    <property type="interactions" value="42"/>
</dbReference>
<evidence type="ECO:0000256" key="1">
    <source>
        <dbReference type="ARBA" id="ARBA00022741"/>
    </source>
</evidence>
<dbReference type="PANTHER" id="PTHR45629:SF7">
    <property type="entry name" value="DNA EXCISION REPAIR PROTEIN ERCC-6-RELATED"/>
    <property type="match status" value="1"/>
</dbReference>
<evidence type="ECO:0008006" key="9">
    <source>
        <dbReference type="Google" id="ProtNLM"/>
    </source>
</evidence>
<dbReference type="Pfam" id="PF00271">
    <property type="entry name" value="Helicase_C"/>
    <property type="match status" value="1"/>
</dbReference>
<feature type="domain" description="Helicase ATP-binding" evidence="5">
    <location>
        <begin position="277"/>
        <end position="447"/>
    </location>
</feature>
<dbReference type="STRING" id="321614.Q0V1Y5"/>
<proteinExistence type="predicted"/>
<dbReference type="VEuPathDB" id="FungiDB:JI435_301250"/>
<feature type="compositionally biased region" description="Low complexity" evidence="4">
    <location>
        <begin position="29"/>
        <end position="39"/>
    </location>
</feature>
<feature type="domain" description="Helicase C-terminal" evidence="6">
    <location>
        <begin position="600"/>
        <end position="762"/>
    </location>
</feature>
<evidence type="ECO:0000259" key="5">
    <source>
        <dbReference type="PROSITE" id="PS51192"/>
    </source>
</evidence>
<dbReference type="InterPro" id="IPR050496">
    <property type="entry name" value="SNF2_RAD54_helicase_repair"/>
</dbReference>
<evidence type="ECO:0000256" key="4">
    <source>
        <dbReference type="SAM" id="MobiDB-lite"/>
    </source>
</evidence>
<evidence type="ECO:0000256" key="2">
    <source>
        <dbReference type="ARBA" id="ARBA00022801"/>
    </source>
</evidence>
<dbReference type="Proteomes" id="UP000001055">
    <property type="component" value="Unassembled WGS sequence"/>
</dbReference>
<dbReference type="InterPro" id="IPR038718">
    <property type="entry name" value="SNF2-like_sf"/>
</dbReference>
<dbReference type="PANTHER" id="PTHR45629">
    <property type="entry name" value="SNF2/RAD54 FAMILY MEMBER"/>
    <property type="match status" value="1"/>
</dbReference>
<dbReference type="InParanoid" id="Q0V1Y5"/>
<dbReference type="Pfam" id="PF00176">
    <property type="entry name" value="SNF2-rel_dom"/>
    <property type="match status" value="1"/>
</dbReference>
<evidence type="ECO:0000256" key="3">
    <source>
        <dbReference type="ARBA" id="ARBA00022840"/>
    </source>
</evidence>
<dbReference type="Gene3D" id="3.40.50.10810">
    <property type="entry name" value="Tandem AAA-ATPase domain"/>
    <property type="match status" value="1"/>
</dbReference>
<keyword evidence="2" id="KW-0378">Hydrolase</keyword>
<dbReference type="GO" id="GO:0007131">
    <property type="term" value="P:reciprocal meiotic recombination"/>
    <property type="evidence" value="ECO:0000318"/>
    <property type="project" value="GO_Central"/>
</dbReference>
<dbReference type="FunFam" id="3.40.50.10810:FF:000035">
    <property type="entry name" value="DsDNA-dependent ATPase (Rad54b)"/>
    <property type="match status" value="1"/>
</dbReference>
<dbReference type="Gene3D" id="3.40.50.300">
    <property type="entry name" value="P-loop containing nucleotide triphosphate hydrolases"/>
    <property type="match status" value="2"/>
</dbReference>
<dbReference type="InterPro" id="IPR049730">
    <property type="entry name" value="SNF2/RAD54-like_C"/>
</dbReference>
<dbReference type="PROSITE" id="PS51194">
    <property type="entry name" value="HELICASE_CTER"/>
    <property type="match status" value="1"/>
</dbReference>
<organism evidence="7 8">
    <name type="scientific">Phaeosphaeria nodorum (strain SN15 / ATCC MYA-4574 / FGSC 10173)</name>
    <name type="common">Glume blotch fungus</name>
    <name type="synonym">Parastagonospora nodorum</name>
    <dbReference type="NCBI Taxonomy" id="321614"/>
    <lineage>
        <taxon>Eukaryota</taxon>
        <taxon>Fungi</taxon>
        <taxon>Dikarya</taxon>
        <taxon>Ascomycota</taxon>
        <taxon>Pezizomycotina</taxon>
        <taxon>Dothideomycetes</taxon>
        <taxon>Pleosporomycetidae</taxon>
        <taxon>Pleosporales</taxon>
        <taxon>Pleosporineae</taxon>
        <taxon>Phaeosphaeriaceae</taxon>
        <taxon>Parastagonospora</taxon>
    </lineage>
</organism>
<dbReference type="GO" id="GO:0015616">
    <property type="term" value="F:DNA translocase activity"/>
    <property type="evidence" value="ECO:0000318"/>
    <property type="project" value="GO_Central"/>
</dbReference>
<dbReference type="GO" id="GO:0000724">
    <property type="term" value="P:double-strand break repair via homologous recombination"/>
    <property type="evidence" value="ECO:0000318"/>
    <property type="project" value="GO_Central"/>
</dbReference>
<dbReference type="PROSITE" id="PS51192">
    <property type="entry name" value="HELICASE_ATP_BIND_1"/>
    <property type="match status" value="1"/>
</dbReference>
<dbReference type="SMART" id="SM00490">
    <property type="entry name" value="HELICc"/>
    <property type="match status" value="1"/>
</dbReference>
<dbReference type="Gene3D" id="1.20.120.850">
    <property type="entry name" value="SWI2/SNF2 ATPases, N-terminal domain"/>
    <property type="match status" value="1"/>
</dbReference>
<feature type="region of interest" description="Disordered" evidence="4">
    <location>
        <begin position="1"/>
        <end position="61"/>
    </location>
</feature>
<dbReference type="InterPro" id="IPR001650">
    <property type="entry name" value="Helicase_C-like"/>
</dbReference>
<keyword evidence="3" id="KW-0067">ATP-binding</keyword>
<dbReference type="GO" id="GO:0005634">
    <property type="term" value="C:nucleus"/>
    <property type="evidence" value="ECO:0000318"/>
    <property type="project" value="GO_Central"/>
</dbReference>
<dbReference type="CDD" id="cd18793">
    <property type="entry name" value="SF2_C_SNF"/>
    <property type="match status" value="1"/>
</dbReference>
<dbReference type="GO" id="GO:0005524">
    <property type="term" value="F:ATP binding"/>
    <property type="evidence" value="ECO:0007669"/>
    <property type="project" value="InterPro"/>
</dbReference>
<dbReference type="HOGENOM" id="CLU_000315_10_1_1"/>
<dbReference type="RefSeq" id="XP_001792600.1">
    <property type="nucleotide sequence ID" value="XM_001792548.1"/>
</dbReference>
<dbReference type="VEuPathDB" id="FungiDB:JI435_301260"/>
<sequence>MKPFRAPTFVRPDSTNGEPPLKKRRVSSDQHSSSSAAISRKPLVAVKNPAPSQSPPNDSNGSYYTVLWRKYTTKKNKTWDGDGVLAVVGGIASLTDSDTGKEMGRGACSRPLLPGSALSIGGKEIEIDGVMEKADYLSGRVFLGTAAAAPTEQLKRVEPAYKAPPAIKAKPKKAGGMFGNAIAAFEDKEVVPEYKPSASRKQQFKTPLLSNTVLPQRNSSIPQPRHDPNLPNALVMKRPESAPKGKQIVDVVVDPVLSKHLRDHQREGVKFLYECVMGMRCEGEGAIMADEMGLGKTLQTITLLWTLMKQNPIHESQPIVKKALVVCPAGLVDNWKREFRKWLGNERIGVFVANGKDKKITNFTMGKAYNVMIIGYEMLRTVQEELKKGSGVDIVIADEGHRLKTANNKAMLAIQSLNTERRIILSGTPLQNDLGEFYTAIDFVNPGLLGQRSAFKRTFEAPILRSRQPEASESELEKGEARWKELVSLTSRFMIRRTAEVLSKYLPSKTEHIVFCKPTKAQAEAYRAILSSPFFSVAVGGNMDMALQLIMVLKKVCNSPSLIKTTKDGEATPSEMLQALLPLVPPHVLNSHASSTKLRLLDSLVHRIHTTTEEKIVIVSNYTTTLDMIERMLVSLSYTYLRLDGSTPSNKRQALVEKFNKTPKAASFAFLLSAKSGGVGLNLIGASRIVLFDIDWNPATDLQAMARIHRDGQKLPVKIYRFLVKGGIDEKIYQRQVMKMGLANAVVDNKASASSFSKDELRDLFRLDEREGCQTHDLLGCTCECHGAAEVELEPEPVDEEEEEDEDEDDFTTLRPASQVDMDAQESKLKAKRAAKLPKLRMLMEYRHLDTSILKQSGGNKLDEDELALAVDDDVFLEVLKQPEQRNAATQCRALKTHYHPDVARLELPTEGSCAEAIDVSAQRRDERRAKGVSYNSIHFTHHIPPITVIMSQKPIFVATHPRACSTAFERVFMTRHETLQCVHEPFGDAYYFGPERLAERYEDDAKAREESGYKDSTYRTIFDRIAKENSEGKRAFIKDMAQYWIPPNGKPATVAPSLANYRRGVGTDTTKLSPVQSRAHTDAPLYPYNTQGEPGNPTVIPADLLKTYHFTFLIRHPKYSIPSYYRCTIPPLDKMTGFYNFRPDEAGYEELRRLFDYLRSEGQIGPKFAGRSEEANGTSNGTNGSSSGVEICVIDADDLLDNPSDMIEAFCKSTGIEWDPKMLIWDTEKDQEIAKEAFEKWKGFHEDALDSTELRQRTHKKAPKSDDELFAEWKEKYGEEGAKVIRDTVAANVEHYEYLKQFAIKL</sequence>
<dbReference type="SMART" id="SM00487">
    <property type="entry name" value="DEXDc"/>
    <property type="match status" value="1"/>
</dbReference>
<dbReference type="eggNOG" id="KOG0390">
    <property type="taxonomic scope" value="Eukaryota"/>
</dbReference>
<dbReference type="InterPro" id="IPR014001">
    <property type="entry name" value="Helicase_ATP-bd"/>
</dbReference>
<dbReference type="GO" id="GO:0016787">
    <property type="term" value="F:hydrolase activity"/>
    <property type="evidence" value="ECO:0007669"/>
    <property type="project" value="UniProtKB-KW"/>
</dbReference>
<dbReference type="SUPFAM" id="SSF52540">
    <property type="entry name" value="P-loop containing nucleoside triphosphate hydrolases"/>
    <property type="match status" value="3"/>
</dbReference>
<name>Q0V1Y5_PHANO</name>
<dbReference type="CDD" id="cd18004">
    <property type="entry name" value="DEXHc_RAD54"/>
    <property type="match status" value="1"/>
</dbReference>
<dbReference type="InterPro" id="IPR027417">
    <property type="entry name" value="P-loop_NTPase"/>
</dbReference>
<feature type="compositionally biased region" description="Low complexity" evidence="4">
    <location>
        <begin position="1177"/>
        <end position="1187"/>
    </location>
</feature>
<dbReference type="InterPro" id="IPR000330">
    <property type="entry name" value="SNF2_N"/>
</dbReference>
<evidence type="ECO:0000313" key="7">
    <source>
        <dbReference type="EMBL" id="EAT90191.2"/>
    </source>
</evidence>
<keyword evidence="1" id="KW-0547">Nucleotide-binding</keyword>
<feature type="region of interest" description="Disordered" evidence="4">
    <location>
        <begin position="1168"/>
        <end position="1187"/>
    </location>
</feature>
<dbReference type="EMBL" id="CH445327">
    <property type="protein sequence ID" value="EAT90191.2"/>
    <property type="molecule type" value="Genomic_DNA"/>
</dbReference>
<protein>
    <recommendedName>
        <fullName evidence="9">DNA repair and recombination protein RAD54B</fullName>
    </recommendedName>
</protein>
<dbReference type="KEGG" id="pno:SNOG_01979"/>
<reference evidence="8" key="1">
    <citation type="journal article" date="2007" name="Plant Cell">
        <title>Dothideomycete-plant interactions illuminated by genome sequencing and EST analysis of the wheat pathogen Stagonospora nodorum.</title>
        <authorList>
            <person name="Hane J.K."/>
            <person name="Lowe R.G."/>
            <person name="Solomon P.S."/>
            <person name="Tan K.C."/>
            <person name="Schoch C.L."/>
            <person name="Spatafora J.W."/>
            <person name="Crous P.W."/>
            <person name="Kodira C."/>
            <person name="Birren B.W."/>
            <person name="Galagan J.E."/>
            <person name="Torriani S.F."/>
            <person name="McDonald B.A."/>
            <person name="Oliver R.P."/>
        </authorList>
    </citation>
    <scope>NUCLEOTIDE SEQUENCE [LARGE SCALE GENOMIC DNA]</scope>
    <source>
        <strain evidence="8">SN15 / ATCC MYA-4574 / FGSC 10173</strain>
    </source>
</reference>